<accession>A0A6J5KZZ7</accession>
<proteinExistence type="predicted"/>
<gene>
    <name evidence="1" type="ORF">UFOVP54_202</name>
</gene>
<name>A0A6J5KZZ7_9CAUD</name>
<protein>
    <submittedName>
        <fullName evidence="1">Uncharacterized protein</fullName>
    </submittedName>
</protein>
<organism evidence="1">
    <name type="scientific">uncultured Caudovirales phage</name>
    <dbReference type="NCBI Taxonomy" id="2100421"/>
    <lineage>
        <taxon>Viruses</taxon>
        <taxon>Duplodnaviria</taxon>
        <taxon>Heunggongvirae</taxon>
        <taxon>Uroviricota</taxon>
        <taxon>Caudoviricetes</taxon>
        <taxon>Peduoviridae</taxon>
        <taxon>Maltschvirus</taxon>
        <taxon>Maltschvirus maltsch</taxon>
    </lineage>
</organism>
<reference evidence="1" key="1">
    <citation type="submission" date="2020-04" db="EMBL/GenBank/DDBJ databases">
        <authorList>
            <person name="Chiriac C."/>
            <person name="Salcher M."/>
            <person name="Ghai R."/>
            <person name="Kavagutti S V."/>
        </authorList>
    </citation>
    <scope>NUCLEOTIDE SEQUENCE</scope>
</reference>
<sequence length="76" mass="8878">MKQIVNEYLASAVVNGNEVRLVTRDKRYFIHWGEEDRVKAVQELLTPTGRRPSQNSAHKKFLEAVESTRYLKFSKL</sequence>
<dbReference type="EMBL" id="LR796188">
    <property type="protein sequence ID" value="CAB4125690.1"/>
    <property type="molecule type" value="Genomic_DNA"/>
</dbReference>
<evidence type="ECO:0000313" key="1">
    <source>
        <dbReference type="EMBL" id="CAB4125690.1"/>
    </source>
</evidence>